<dbReference type="AlphaFoldDB" id="A0A8C8ZG35"/>
<dbReference type="InterPro" id="IPR040210">
    <property type="entry name" value="Cep85/Cep85L"/>
</dbReference>
<evidence type="ECO:0000313" key="4">
    <source>
        <dbReference type="Ensembl" id="ENSPSMP00000016811.1"/>
    </source>
</evidence>
<feature type="region of interest" description="Disordered" evidence="2">
    <location>
        <begin position="1"/>
        <end position="28"/>
    </location>
</feature>
<dbReference type="PANTHER" id="PTHR31075:SF3">
    <property type="entry name" value="CENTROSOMAL PROTEIN OF 85 KDA"/>
    <property type="match status" value="1"/>
</dbReference>
<reference evidence="4" key="1">
    <citation type="submission" date="2025-08" db="UniProtKB">
        <authorList>
            <consortium name="Ensembl"/>
        </authorList>
    </citation>
    <scope>IDENTIFICATION</scope>
</reference>
<dbReference type="GeneTree" id="ENSGT00620000087993"/>
<gene>
    <name evidence="4" type="primary">CEP85</name>
</gene>
<dbReference type="Pfam" id="PF24555">
    <property type="entry name" value="CC4_CEP85"/>
    <property type="match status" value="1"/>
</dbReference>
<feature type="domain" description="Centrosomal protein of 85 kDa-like CC4 coiled-coil" evidence="3">
    <location>
        <begin position="553"/>
        <end position="636"/>
    </location>
</feature>
<feature type="compositionally biased region" description="Low complexity" evidence="2">
    <location>
        <begin position="110"/>
        <end position="121"/>
    </location>
</feature>
<feature type="region of interest" description="Disordered" evidence="2">
    <location>
        <begin position="529"/>
        <end position="557"/>
    </location>
</feature>
<evidence type="ECO:0000256" key="1">
    <source>
        <dbReference type="SAM" id="Coils"/>
    </source>
</evidence>
<dbReference type="Gene3D" id="1.10.287.1490">
    <property type="match status" value="1"/>
</dbReference>
<feature type="coiled-coil region" evidence="1">
    <location>
        <begin position="337"/>
        <end position="447"/>
    </location>
</feature>
<dbReference type="InterPro" id="IPR058190">
    <property type="entry name" value="CC4_CEP85"/>
</dbReference>
<protein>
    <submittedName>
        <fullName evidence="4">Centrosomal protein 85</fullName>
    </submittedName>
</protein>
<dbReference type="PANTHER" id="PTHR31075">
    <property type="entry name" value="CENTROSOMAL PROTEIN OF 85 KDA"/>
    <property type="match status" value="1"/>
</dbReference>
<feature type="region of interest" description="Disordered" evidence="2">
    <location>
        <begin position="95"/>
        <end position="121"/>
    </location>
</feature>
<feature type="coiled-coil region" evidence="1">
    <location>
        <begin position="485"/>
        <end position="526"/>
    </location>
</feature>
<dbReference type="Ensembl" id="ENSPSMT00000019548.1">
    <property type="protein sequence ID" value="ENSPSMP00000016811.1"/>
    <property type="gene ID" value="ENSPSMG00000012003.1"/>
</dbReference>
<proteinExistence type="predicted"/>
<feature type="compositionally biased region" description="Polar residues" evidence="2">
    <location>
        <begin position="14"/>
        <end position="28"/>
    </location>
</feature>
<dbReference type="GO" id="GO:0005813">
    <property type="term" value="C:centrosome"/>
    <property type="evidence" value="ECO:0007669"/>
    <property type="project" value="TreeGrafter"/>
</dbReference>
<sequence length="748" mass="83607">MAMQEKYPAERISHATSPGSSVIQKGSSLGTEWQTPVISEAFRSRFSRCSSVTDSGDTAIGTSCSDIAEDFCSSSGSPSFQPIKSHVTIPTAHVMPSTLGTSPAKPNSIPAGPSSSKLPLSGLAESVGMTRNGDLGAMKRSPGLSRDLMYLCGATGENGIEQSWFPAVGHEREEQVRKFDMPNVESTLNQSAMMETLYSDPHYQVHLHNPRTDTNKELYKVLPEAKKAPGSGAVFERNGPHPSSSGMLPLGLQPAPGLSKPLPSQVWQPSPDTWHPHEQSCELSTCRQQLELIRLQMEQMQLQNGAICHHPAGFAPSLPILEPAQWISILNSNEHLLKEKELLIDKQRKHISHLEQKVRESELQVHSALLGRPAPFGDVCLLRLQELQRENTFLRAQFAQKTEALSKEKMELEKKLSASEVEVQLIRESLRVALQKHSEEGKKQEERQSCPDSHLSNLHLVCKFFEVTKLFLGLLTEAWDPVSQLKDSELKSTELQEKVTELESLLEETQAICREKEVQLESLRQREAEFSSTKHSLQDKQSVEDNSGEGPKVEMESWQKECDSLRKIVEKQQQKMDQLRSQVQSLEQDVAQEEGTSQALREEAQRRDAALQQLRTAVKELSVQNQDLIEKNLTLQEHLRQAQPGSPSSPDMGQLALELHQELANCLQDLQAVCSIVTQRAQGHDPNLSLLLGIHSAQYPGTQLDLQKPDVIKRKLEEVQQLRRDIEDLRTTMSDRYAQDMGENCVTQ</sequence>
<keyword evidence="5" id="KW-1185">Reference proteome</keyword>
<reference evidence="4" key="2">
    <citation type="submission" date="2025-09" db="UniProtKB">
        <authorList>
            <consortium name="Ensembl"/>
        </authorList>
    </citation>
    <scope>IDENTIFICATION</scope>
</reference>
<keyword evidence="1" id="KW-0175">Coiled coil</keyword>
<evidence type="ECO:0000256" key="2">
    <source>
        <dbReference type="SAM" id="MobiDB-lite"/>
    </source>
</evidence>
<evidence type="ECO:0000313" key="5">
    <source>
        <dbReference type="Proteomes" id="UP000694414"/>
    </source>
</evidence>
<accession>A0A8C8ZG35</accession>
<organism evidence="4 5">
    <name type="scientific">Prolemur simus</name>
    <name type="common">Greater bamboo lemur</name>
    <name type="synonym">Hapalemur simus</name>
    <dbReference type="NCBI Taxonomy" id="1328070"/>
    <lineage>
        <taxon>Eukaryota</taxon>
        <taxon>Metazoa</taxon>
        <taxon>Chordata</taxon>
        <taxon>Craniata</taxon>
        <taxon>Vertebrata</taxon>
        <taxon>Euteleostomi</taxon>
        <taxon>Mammalia</taxon>
        <taxon>Eutheria</taxon>
        <taxon>Euarchontoglires</taxon>
        <taxon>Primates</taxon>
        <taxon>Strepsirrhini</taxon>
        <taxon>Lemuriformes</taxon>
        <taxon>Lemuridae</taxon>
        <taxon>Prolemur</taxon>
    </lineage>
</organism>
<name>A0A8C8ZG35_PROSS</name>
<dbReference type="Proteomes" id="UP000694414">
    <property type="component" value="Unplaced"/>
</dbReference>
<evidence type="ECO:0000259" key="3">
    <source>
        <dbReference type="Pfam" id="PF24555"/>
    </source>
</evidence>